<feature type="region of interest" description="Disordered" evidence="7">
    <location>
        <begin position="466"/>
        <end position="544"/>
    </location>
</feature>
<evidence type="ECO:0000259" key="8">
    <source>
        <dbReference type="PROSITE" id="PS50172"/>
    </source>
</evidence>
<dbReference type="InterPro" id="IPR023214">
    <property type="entry name" value="HAD_sf"/>
</dbReference>
<evidence type="ECO:0000256" key="1">
    <source>
        <dbReference type="ARBA" id="ARBA00004123"/>
    </source>
</evidence>
<feature type="region of interest" description="Disordered" evidence="7">
    <location>
        <begin position="1"/>
        <end position="46"/>
    </location>
</feature>
<dbReference type="NCBIfam" id="TIGR02250">
    <property type="entry name" value="FCP1_euk"/>
    <property type="match status" value="1"/>
</dbReference>
<dbReference type="Gene3D" id="3.40.50.1000">
    <property type="entry name" value="HAD superfamily/HAD-like"/>
    <property type="match status" value="1"/>
</dbReference>
<gene>
    <name evidence="10" type="ORF">CROQUDRAFT_655430</name>
</gene>
<dbReference type="SUPFAM" id="SSF56784">
    <property type="entry name" value="HAD-like"/>
    <property type="match status" value="1"/>
</dbReference>
<accession>A0A9P6NJ99</accession>
<evidence type="ECO:0000256" key="7">
    <source>
        <dbReference type="SAM" id="MobiDB-lite"/>
    </source>
</evidence>
<name>A0A9P6NJ99_9BASI</name>
<feature type="compositionally biased region" description="Acidic residues" evidence="7">
    <location>
        <begin position="699"/>
        <end position="714"/>
    </location>
</feature>
<feature type="domain" description="FCP1 homology" evidence="9">
    <location>
        <begin position="228"/>
        <end position="406"/>
    </location>
</feature>
<dbReference type="InterPro" id="IPR036420">
    <property type="entry name" value="BRCT_dom_sf"/>
</dbReference>
<feature type="compositionally biased region" description="Polar residues" evidence="7">
    <location>
        <begin position="31"/>
        <end position="42"/>
    </location>
</feature>
<feature type="compositionally biased region" description="Basic residues" evidence="7">
    <location>
        <begin position="766"/>
        <end position="776"/>
    </location>
</feature>
<dbReference type="SMART" id="SM00577">
    <property type="entry name" value="CPDc"/>
    <property type="match status" value="1"/>
</dbReference>
<dbReference type="InterPro" id="IPR036412">
    <property type="entry name" value="HAD-like_sf"/>
</dbReference>
<feature type="compositionally biased region" description="Basic and acidic residues" evidence="7">
    <location>
        <begin position="750"/>
        <end position="765"/>
    </location>
</feature>
<dbReference type="GO" id="GO:0005634">
    <property type="term" value="C:nucleus"/>
    <property type="evidence" value="ECO:0007669"/>
    <property type="project" value="UniProtKB-SubCell"/>
</dbReference>
<keyword evidence="3 6" id="KW-0539">Nucleus</keyword>
<evidence type="ECO:0000313" key="10">
    <source>
        <dbReference type="EMBL" id="KAG0148050.1"/>
    </source>
</evidence>
<comment type="caution">
    <text evidence="10">The sequence shown here is derived from an EMBL/GenBank/DDBJ whole genome shotgun (WGS) entry which is preliminary data.</text>
</comment>
<dbReference type="PANTHER" id="PTHR23081">
    <property type="entry name" value="RNA POLYMERASE II CTD PHOSPHATASE"/>
    <property type="match status" value="1"/>
</dbReference>
<evidence type="ECO:0000256" key="5">
    <source>
        <dbReference type="ARBA" id="ARBA00048336"/>
    </source>
</evidence>
<keyword evidence="2 6" id="KW-0378">Hydrolase</keyword>
<evidence type="ECO:0000256" key="4">
    <source>
        <dbReference type="ARBA" id="ARBA00047761"/>
    </source>
</evidence>
<feature type="compositionally biased region" description="Basic and acidic residues" evidence="7">
    <location>
        <begin position="431"/>
        <end position="440"/>
    </location>
</feature>
<feature type="compositionally biased region" description="Pro residues" evidence="7">
    <location>
        <begin position="405"/>
        <end position="422"/>
    </location>
</feature>
<comment type="subcellular location">
    <subcellularLocation>
        <location evidence="1 6">Nucleus</location>
    </subcellularLocation>
</comment>
<dbReference type="PROSITE" id="PS50172">
    <property type="entry name" value="BRCT"/>
    <property type="match status" value="1"/>
</dbReference>
<feature type="compositionally biased region" description="Basic and acidic residues" evidence="7">
    <location>
        <begin position="522"/>
        <end position="534"/>
    </location>
</feature>
<evidence type="ECO:0000313" key="11">
    <source>
        <dbReference type="Proteomes" id="UP000886653"/>
    </source>
</evidence>
<dbReference type="InterPro" id="IPR004274">
    <property type="entry name" value="FCP1_dom"/>
</dbReference>
<dbReference type="CDD" id="cd07521">
    <property type="entry name" value="HAD_FCP1-like"/>
    <property type="match status" value="1"/>
</dbReference>
<feature type="region of interest" description="Disordered" evidence="7">
    <location>
        <begin position="686"/>
        <end position="799"/>
    </location>
</feature>
<organism evidence="10 11">
    <name type="scientific">Cronartium quercuum f. sp. fusiforme G11</name>
    <dbReference type="NCBI Taxonomy" id="708437"/>
    <lineage>
        <taxon>Eukaryota</taxon>
        <taxon>Fungi</taxon>
        <taxon>Dikarya</taxon>
        <taxon>Basidiomycota</taxon>
        <taxon>Pucciniomycotina</taxon>
        <taxon>Pucciniomycetes</taxon>
        <taxon>Pucciniales</taxon>
        <taxon>Coleosporiaceae</taxon>
        <taxon>Cronartium</taxon>
    </lineage>
</organism>
<reference evidence="10" key="1">
    <citation type="submission" date="2013-11" db="EMBL/GenBank/DDBJ databases">
        <title>Genome sequence of the fusiform rust pathogen reveals effectors for host alternation and coevolution with pine.</title>
        <authorList>
            <consortium name="DOE Joint Genome Institute"/>
            <person name="Smith K."/>
            <person name="Pendleton A."/>
            <person name="Kubisiak T."/>
            <person name="Anderson C."/>
            <person name="Salamov A."/>
            <person name="Aerts A."/>
            <person name="Riley R."/>
            <person name="Clum A."/>
            <person name="Lindquist E."/>
            <person name="Ence D."/>
            <person name="Campbell M."/>
            <person name="Kronenberg Z."/>
            <person name="Feau N."/>
            <person name="Dhillon B."/>
            <person name="Hamelin R."/>
            <person name="Burleigh J."/>
            <person name="Smith J."/>
            <person name="Yandell M."/>
            <person name="Nelson C."/>
            <person name="Grigoriev I."/>
            <person name="Davis J."/>
        </authorList>
    </citation>
    <scope>NUCLEOTIDE SEQUENCE</scope>
    <source>
        <strain evidence="10">G11</strain>
    </source>
</reference>
<dbReference type="SMART" id="SM00292">
    <property type="entry name" value="BRCT"/>
    <property type="match status" value="1"/>
</dbReference>
<dbReference type="EMBL" id="MU167241">
    <property type="protein sequence ID" value="KAG0148050.1"/>
    <property type="molecule type" value="Genomic_DNA"/>
</dbReference>
<dbReference type="Gene3D" id="3.40.50.10190">
    <property type="entry name" value="BRCT domain"/>
    <property type="match status" value="1"/>
</dbReference>
<evidence type="ECO:0000256" key="3">
    <source>
        <dbReference type="ARBA" id="ARBA00023242"/>
    </source>
</evidence>
<feature type="compositionally biased region" description="Acidic residues" evidence="7">
    <location>
        <begin position="737"/>
        <end position="749"/>
    </location>
</feature>
<comment type="catalytic activity">
    <reaction evidence="4 6">
        <text>O-phospho-L-seryl-[protein] + H2O = L-seryl-[protein] + phosphate</text>
        <dbReference type="Rhea" id="RHEA:20629"/>
        <dbReference type="Rhea" id="RHEA-COMP:9863"/>
        <dbReference type="Rhea" id="RHEA-COMP:11604"/>
        <dbReference type="ChEBI" id="CHEBI:15377"/>
        <dbReference type="ChEBI" id="CHEBI:29999"/>
        <dbReference type="ChEBI" id="CHEBI:43474"/>
        <dbReference type="ChEBI" id="CHEBI:83421"/>
        <dbReference type="EC" id="3.1.3.16"/>
    </reaction>
</comment>
<comment type="catalytic activity">
    <reaction evidence="5 6">
        <text>O-phospho-L-threonyl-[protein] + H2O = L-threonyl-[protein] + phosphate</text>
        <dbReference type="Rhea" id="RHEA:47004"/>
        <dbReference type="Rhea" id="RHEA-COMP:11060"/>
        <dbReference type="Rhea" id="RHEA-COMP:11605"/>
        <dbReference type="ChEBI" id="CHEBI:15377"/>
        <dbReference type="ChEBI" id="CHEBI:30013"/>
        <dbReference type="ChEBI" id="CHEBI:43474"/>
        <dbReference type="ChEBI" id="CHEBI:61977"/>
        <dbReference type="EC" id="3.1.3.16"/>
    </reaction>
</comment>
<dbReference type="AlphaFoldDB" id="A0A9P6NJ99"/>
<comment type="function">
    <text evidence="6">This promotes the activity of RNA polymerase II.</text>
</comment>
<dbReference type="Proteomes" id="UP000886653">
    <property type="component" value="Unassembled WGS sequence"/>
</dbReference>
<dbReference type="PROSITE" id="PS50969">
    <property type="entry name" value="FCP1"/>
    <property type="match status" value="1"/>
</dbReference>
<dbReference type="InterPro" id="IPR001357">
    <property type="entry name" value="BRCT_dom"/>
</dbReference>
<dbReference type="InterPro" id="IPR039189">
    <property type="entry name" value="Fcp1"/>
</dbReference>
<keyword evidence="11" id="KW-1185">Reference proteome</keyword>
<feature type="region of interest" description="Disordered" evidence="7">
    <location>
        <begin position="405"/>
        <end position="443"/>
    </location>
</feature>
<dbReference type="SUPFAM" id="SSF52113">
    <property type="entry name" value="BRCT domain"/>
    <property type="match status" value="1"/>
</dbReference>
<dbReference type="PANTHER" id="PTHR23081:SF36">
    <property type="entry name" value="RNA POLYMERASE II SUBUNIT A C-TERMINAL DOMAIN PHOSPHATASE"/>
    <property type="match status" value="1"/>
</dbReference>
<feature type="compositionally biased region" description="Polar residues" evidence="7">
    <location>
        <begin position="509"/>
        <end position="521"/>
    </location>
</feature>
<evidence type="ECO:0000259" key="9">
    <source>
        <dbReference type="PROSITE" id="PS50969"/>
    </source>
</evidence>
<protein>
    <recommendedName>
        <fullName evidence="6">RNA polymerase II subunit A C-terminal domain phosphatase</fullName>
        <ecNumber evidence="6">3.1.3.16</ecNumber>
    </recommendedName>
</protein>
<dbReference type="InterPro" id="IPR011947">
    <property type="entry name" value="FCP1_euk"/>
</dbReference>
<dbReference type="Pfam" id="PF03031">
    <property type="entry name" value="NIF"/>
    <property type="match status" value="1"/>
</dbReference>
<dbReference type="CDD" id="cd17729">
    <property type="entry name" value="BRCT_CTDP1"/>
    <property type="match status" value="1"/>
</dbReference>
<sequence>MTTDQQPPHSPGPKQVRRRKKLDPSDRPGSSGPTNNIARDNQPTPIILPPSISLPITIVKLFVPASAPDQAQGAFVHQTQPDAHVLKTTPLFSYLEGVVERETRPGSASKGKHRAQEDEEQLAQPTLATYESPVTGELVRWCVNEGMVLDQAAGWTTNPILFIMEPCTHSVQWHGQCAICGSDLTISDYTGISETSRASIPMSHGPSTLTVSISEARRLESETRRRLLGARKLSLIVDLDQTIVHATVDPTVGEWMTDPSNPNFAALQGVGKFQLQDGSGGGTEGCFYYLKMRPGLSQFLYALAEKYEMHVYTMGTRAYADAVCRLIDPTGELFGNRVLSRDESGSMTQKSLTRLFPVDTSMVVIIDDRGDVWEYSPNLVSVVPYNFFVGIGDINGAFLPPPSRPLPLDSVPPPPPLPPPTIVGPTASDESEPKKDEVVRTEAQSRVLADQLLSRPLKQKQIELEESEAHAQETSGRLSQSAVSESSRRSSRANTPQETDEVGLEKPQQAGSNGETQSDEVTTTKKESEDEAKPEPVVVGLPSGGGGRAVLVDHDQELARLGSILADIHTGFYSQDVIEQADVREVISALKHDVLQGVHLAFSSLWPMDVIPDQQDAWKLAEQFGAHCYPKLTPRITHLVAAKLGTSKVNTALRRPNLSVVSPKWLFDAVTLWTHPKEVDYLWHNPQRDRLGQPPEKAEVEDEEVEEEEDDEGWGAEMEGFDWKDAEEEVMAAMMEESSEEGEDGEGDGYEERGRRSREVSEGRSVKRPRTGRSRSRLREEVGEEETSQAKVELSEDEDEFLSRLAAEVEGEMS</sequence>
<dbReference type="OrthoDB" id="10249888at2759"/>
<dbReference type="EC" id="3.1.3.16" evidence="6"/>
<feature type="region of interest" description="Disordered" evidence="7">
    <location>
        <begin position="100"/>
        <end position="120"/>
    </location>
</feature>
<dbReference type="Pfam" id="PF00533">
    <property type="entry name" value="BRCT"/>
    <property type="match status" value="1"/>
</dbReference>
<feature type="domain" description="BRCT" evidence="8">
    <location>
        <begin position="590"/>
        <end position="670"/>
    </location>
</feature>
<evidence type="ECO:0000256" key="6">
    <source>
        <dbReference type="RuleBase" id="RU366066"/>
    </source>
</evidence>
<evidence type="ECO:0000256" key="2">
    <source>
        <dbReference type="ARBA" id="ARBA00022801"/>
    </source>
</evidence>
<dbReference type="GO" id="GO:0008420">
    <property type="term" value="F:RNA polymerase II CTD heptapeptide repeat phosphatase activity"/>
    <property type="evidence" value="ECO:0007669"/>
    <property type="project" value="UniProtKB-UniRule"/>
</dbReference>
<proteinExistence type="predicted"/>